<sequence>MAILGQKAVTTAGTAYALSTADLGCGTWKLYPHPANSGTYMYLGYTSQTATSNTGVVLKKAVDEITITVVDLADVWVGSDTDGNSICYVQVENESVGKRAPVSW</sequence>
<dbReference type="Proteomes" id="UP001196980">
    <property type="component" value="Unassembled WGS sequence"/>
</dbReference>
<organism evidence="1 2">
    <name type="scientific">Candidatus Magnetobacterium casense</name>
    <dbReference type="NCBI Taxonomy" id="1455061"/>
    <lineage>
        <taxon>Bacteria</taxon>
        <taxon>Pseudomonadati</taxon>
        <taxon>Nitrospirota</taxon>
        <taxon>Thermodesulfovibrionia</taxon>
        <taxon>Thermodesulfovibrionales</taxon>
        <taxon>Candidatus Magnetobacteriaceae</taxon>
        <taxon>Candidatus Magnetobacterium</taxon>
    </lineage>
</organism>
<protein>
    <submittedName>
        <fullName evidence="1">Uncharacterized protein</fullName>
    </submittedName>
</protein>
<gene>
    <name evidence="1" type="ORF">HWQ67_18125</name>
</gene>
<proteinExistence type="predicted"/>
<comment type="caution">
    <text evidence="1">The sequence shown here is derived from an EMBL/GenBank/DDBJ whole genome shotgun (WGS) entry which is preliminary data.</text>
</comment>
<evidence type="ECO:0000313" key="2">
    <source>
        <dbReference type="Proteomes" id="UP001196980"/>
    </source>
</evidence>
<dbReference type="EMBL" id="JABXWD010000619">
    <property type="protein sequence ID" value="MBV6343494.1"/>
    <property type="molecule type" value="Genomic_DNA"/>
</dbReference>
<name>A0ABS6S4Z8_9BACT</name>
<keyword evidence="2" id="KW-1185">Reference proteome</keyword>
<evidence type="ECO:0000313" key="1">
    <source>
        <dbReference type="EMBL" id="MBV6343494.1"/>
    </source>
</evidence>
<accession>A0ABS6S4Z8</accession>
<reference evidence="1 2" key="1">
    <citation type="journal article" date="2020" name="J Geophys Res Biogeosci">
        <title>Magnetotaxis as an Adaptation to Enable Bacterial Shuttling of Microbial Sulfur and Sulfur Cycling Across Aquatic Oxic#Anoxic Interfaces.</title>
        <authorList>
            <person name="Li J."/>
            <person name="Liu P."/>
            <person name="Wang J."/>
            <person name="Roberts A.P."/>
            <person name="Pan Y."/>
        </authorList>
    </citation>
    <scope>NUCLEOTIDE SEQUENCE [LARGE SCALE GENOMIC DNA]</scope>
    <source>
        <strain evidence="1 2">MYR-1_YQ</strain>
    </source>
</reference>
<dbReference type="RefSeq" id="WP_218254108.1">
    <property type="nucleotide sequence ID" value="NZ_JABXWD010000619.1"/>
</dbReference>